<comment type="caution">
    <text evidence="1">The sequence shown here is derived from an EMBL/GenBank/DDBJ whole genome shotgun (WGS) entry which is preliminary data.</text>
</comment>
<name>A0A6G0W0S8_APHCR</name>
<evidence type="ECO:0000313" key="2">
    <source>
        <dbReference type="Proteomes" id="UP000478052"/>
    </source>
</evidence>
<organism evidence="1 2">
    <name type="scientific">Aphis craccivora</name>
    <name type="common">Cowpea aphid</name>
    <dbReference type="NCBI Taxonomy" id="307492"/>
    <lineage>
        <taxon>Eukaryota</taxon>
        <taxon>Metazoa</taxon>
        <taxon>Ecdysozoa</taxon>
        <taxon>Arthropoda</taxon>
        <taxon>Hexapoda</taxon>
        <taxon>Insecta</taxon>
        <taxon>Pterygota</taxon>
        <taxon>Neoptera</taxon>
        <taxon>Paraneoptera</taxon>
        <taxon>Hemiptera</taxon>
        <taxon>Sternorrhyncha</taxon>
        <taxon>Aphidomorpha</taxon>
        <taxon>Aphidoidea</taxon>
        <taxon>Aphididae</taxon>
        <taxon>Aphidini</taxon>
        <taxon>Aphis</taxon>
        <taxon>Aphis</taxon>
    </lineage>
</organism>
<sequence>MPPPVSVDHYLRTRKPTPY</sequence>
<dbReference type="EMBL" id="VUJU01009772">
    <property type="protein sequence ID" value="KAF0717724.1"/>
    <property type="molecule type" value="Genomic_DNA"/>
</dbReference>
<proteinExistence type="predicted"/>
<reference evidence="1 2" key="1">
    <citation type="submission" date="2019-08" db="EMBL/GenBank/DDBJ databases">
        <title>Whole genome of Aphis craccivora.</title>
        <authorList>
            <person name="Voronova N.V."/>
            <person name="Shulinski R.S."/>
            <person name="Bandarenka Y.V."/>
            <person name="Zhorov D.G."/>
            <person name="Warner D."/>
        </authorList>
    </citation>
    <scope>NUCLEOTIDE SEQUENCE [LARGE SCALE GENOMIC DNA]</scope>
    <source>
        <strain evidence="1">180601</strain>
        <tissue evidence="1">Whole Body</tissue>
    </source>
</reference>
<evidence type="ECO:0000313" key="1">
    <source>
        <dbReference type="EMBL" id="KAF0717724.1"/>
    </source>
</evidence>
<gene>
    <name evidence="1" type="ORF">FWK35_00032014</name>
</gene>
<accession>A0A6G0W0S8</accession>
<protein>
    <submittedName>
        <fullName evidence="1">Uncharacterized protein</fullName>
    </submittedName>
</protein>
<keyword evidence="2" id="KW-1185">Reference proteome</keyword>
<dbReference type="AlphaFoldDB" id="A0A6G0W0S8"/>
<dbReference type="Proteomes" id="UP000478052">
    <property type="component" value="Unassembled WGS sequence"/>
</dbReference>